<dbReference type="GO" id="GO:0004673">
    <property type="term" value="F:protein histidine kinase activity"/>
    <property type="evidence" value="ECO:0007669"/>
    <property type="project" value="UniProtKB-EC"/>
</dbReference>
<organism evidence="10 11">
    <name type="scientific">Rhodospirillum rubrum (strain ATCC 11170 / ATH 1.1.1 / DSM 467 / LMG 4362 / NCIMB 8255 / S1)</name>
    <dbReference type="NCBI Taxonomy" id="269796"/>
    <lineage>
        <taxon>Bacteria</taxon>
        <taxon>Pseudomonadati</taxon>
        <taxon>Pseudomonadota</taxon>
        <taxon>Alphaproteobacteria</taxon>
        <taxon>Rhodospirillales</taxon>
        <taxon>Rhodospirillaceae</taxon>
        <taxon>Rhodospirillum</taxon>
    </lineage>
</organism>
<dbReference type="HOGENOM" id="CLU_272351_0_0_5"/>
<dbReference type="InterPro" id="IPR004358">
    <property type="entry name" value="Sig_transdc_His_kin-like_C"/>
</dbReference>
<dbReference type="EMBL" id="CP000230">
    <property type="protein sequence ID" value="ABC21494.1"/>
    <property type="molecule type" value="Genomic_DNA"/>
</dbReference>
<dbReference type="eggNOG" id="COG4191">
    <property type="taxonomic scope" value="Bacteria"/>
</dbReference>
<evidence type="ECO:0000256" key="6">
    <source>
        <dbReference type="ARBA" id="ARBA00022840"/>
    </source>
</evidence>
<name>Q2RWK1_RHORT</name>
<dbReference type="eggNOG" id="COG3829">
    <property type="taxonomic scope" value="Bacteria"/>
</dbReference>
<dbReference type="CDD" id="cd00130">
    <property type="entry name" value="PAS"/>
    <property type="match status" value="1"/>
</dbReference>
<dbReference type="SMART" id="SM00897">
    <property type="entry name" value="FIST"/>
    <property type="match status" value="1"/>
</dbReference>
<dbReference type="NCBIfam" id="TIGR00229">
    <property type="entry name" value="sensory_box"/>
    <property type="match status" value="1"/>
</dbReference>
<evidence type="ECO:0000256" key="3">
    <source>
        <dbReference type="ARBA" id="ARBA00022679"/>
    </source>
</evidence>
<evidence type="ECO:0000256" key="7">
    <source>
        <dbReference type="ARBA" id="ARBA00023012"/>
    </source>
</evidence>
<dbReference type="Gene3D" id="3.30.565.10">
    <property type="entry name" value="Histidine kinase-like ATPase, C-terminal domain"/>
    <property type="match status" value="1"/>
</dbReference>
<keyword evidence="6" id="KW-0067">ATP-binding</keyword>
<keyword evidence="7" id="KW-0902">Two-component regulatory system</keyword>
<dbReference type="InterPro" id="IPR000014">
    <property type="entry name" value="PAS"/>
</dbReference>
<dbReference type="PhylomeDB" id="Q2RWK1"/>
<dbReference type="KEGG" id="rru:Rru_A0690"/>
<keyword evidence="11" id="KW-1185">Reference proteome</keyword>
<dbReference type="Pfam" id="PF10442">
    <property type="entry name" value="FIST_C"/>
    <property type="match status" value="1"/>
</dbReference>
<dbReference type="InterPro" id="IPR036890">
    <property type="entry name" value="HATPase_C_sf"/>
</dbReference>
<dbReference type="SUPFAM" id="SSF55874">
    <property type="entry name" value="ATPase domain of HSP90 chaperone/DNA topoisomerase II/histidine kinase"/>
    <property type="match status" value="1"/>
</dbReference>
<feature type="domain" description="Histidine kinase" evidence="8">
    <location>
        <begin position="936"/>
        <end position="1184"/>
    </location>
</feature>
<dbReference type="Proteomes" id="UP000001929">
    <property type="component" value="Chromosome"/>
</dbReference>
<dbReference type="EnsemblBacteria" id="ABC21494">
    <property type="protein sequence ID" value="ABC21494"/>
    <property type="gene ID" value="Rru_A0690"/>
</dbReference>
<dbReference type="GO" id="GO:0005524">
    <property type="term" value="F:ATP binding"/>
    <property type="evidence" value="ECO:0007669"/>
    <property type="project" value="UniProtKB-KW"/>
</dbReference>
<protein>
    <recommendedName>
        <fullName evidence="2">histidine kinase</fullName>
        <ecNumber evidence="2">2.7.13.3</ecNumber>
    </recommendedName>
</protein>
<evidence type="ECO:0000313" key="10">
    <source>
        <dbReference type="EMBL" id="ABC21494.1"/>
    </source>
</evidence>
<dbReference type="PANTHER" id="PTHR43065">
    <property type="entry name" value="SENSOR HISTIDINE KINASE"/>
    <property type="match status" value="1"/>
</dbReference>
<evidence type="ECO:0000259" key="9">
    <source>
        <dbReference type="PROSITE" id="PS50112"/>
    </source>
</evidence>
<dbReference type="PRINTS" id="PR00344">
    <property type="entry name" value="BCTRLSENSOR"/>
</dbReference>
<dbReference type="SUPFAM" id="SSF55785">
    <property type="entry name" value="PYP-like sensor domain (PAS domain)"/>
    <property type="match status" value="3"/>
</dbReference>
<sequence>MARATQDKTLMASPAPAGLPDGRMVRVREAGPDLAGVDEASFGFSGRPAALALAFVSPHLDFAEVLEGLRRLAGPTPLIGVSSFGGLCASCPGGGLYRSAGPEAPGIILQVFSAEVIGTVSIQSVFLHNADIRGEQPSLERDTRVARIGADLAEIALPFALDARDSLALTFVDGLSACENYLMEAIYESARFPCLFVGGSAAGTLEFRHTYLFDGQRVLEDHAVLVFIKLAPGKRYGILKSQNFVKSGVAFSVVEADADRRTVTSVLDEATGAVRPFIEVLAETLGTLPEGVGDRLIGHTFGIEVSKELFVRSVSRIDLAAGTVSFFCDVNRGDRLELLDATDFVEQTRRDVVDFLRDKPPPLGVLLNDCILRRLNNEPALAGLNDLWLTETAGFSTFGELLGININQTLTAVAFFDDPDGAFHDSFVDGFPLHYASYCSYFTLTRLHRLESVARLRADMTTRLIHHLGASPDLAALIEGMVDSSPDVGAMLSGIRAAIARDLAAEERVRQAERQLKEAIETINDGFAFYDADDRLVICNAQYRTTFAGAEDAIEPGNTFGDIVRDIAARGVFCQEGADLERFVAERLAEHRAPTGRGQLHRVSDGHWIVSKEFRMPGGGVVATRTDVSELKRREEEVEALKRRYELILRSAGDGIVGIDRDETIIFANQAAGAMLGRPAETLIGCPYRPVLSGGVEAPFLPAFPLLGETGLTGEGVFLRDGGTDFIAEFMLAPIRETATFEGAVLVFRDISLRKHYEAGIVDQQRRLEEEVAERTFKLSAEISMRSRVENVLRDSQGRMRAIAASLFEGVLLIDAHGIIVFANKSAYRWLETVDLVDHELDEVLKLRGTGRLIDFAEGPFRRVIDSGETLIDDDAAFVVGSGHVVSVAYAASPLEEGGKRRIAVLSFRSIDALKEAQREALQASRLASVGQLAAGIAHEINTPIQYIGDNLRFIEGALGELGGVLADLRALAARGGLEAEADGCFAAKDIAYLMEELPLAATQSLQGVDHVAHIVRSMKEFSHPGTTAKVATDINRAIDSTLTVSRNEWKQLAQVETDLDDDLPLILCFAAEINQVLLNLIVNAAHAIETVRAEGQLGTIRIATRGEAECIEIRITDSGPGVPPAIRDKIFDPFFTTKSVGKGTGQGLSICRDVVVTKHGGKMYLDTSVAPGACFVVRLPIGNAE</sequence>
<dbReference type="PANTHER" id="PTHR43065:SF46">
    <property type="entry name" value="C4-DICARBOXYLATE TRANSPORT SENSOR PROTEIN DCTB"/>
    <property type="match status" value="1"/>
</dbReference>
<dbReference type="InterPro" id="IPR013656">
    <property type="entry name" value="PAS_4"/>
</dbReference>
<dbReference type="PROSITE" id="PS50109">
    <property type="entry name" value="HIS_KIN"/>
    <property type="match status" value="1"/>
</dbReference>
<dbReference type="RefSeq" id="WP_011388448.1">
    <property type="nucleotide sequence ID" value="NC_007643.1"/>
</dbReference>
<dbReference type="InterPro" id="IPR005467">
    <property type="entry name" value="His_kinase_dom"/>
</dbReference>
<evidence type="ECO:0000313" key="11">
    <source>
        <dbReference type="Proteomes" id="UP000001929"/>
    </source>
</evidence>
<dbReference type="Pfam" id="PF02518">
    <property type="entry name" value="HATPase_c"/>
    <property type="match status" value="1"/>
</dbReference>
<dbReference type="InterPro" id="IPR035965">
    <property type="entry name" value="PAS-like_dom_sf"/>
</dbReference>
<dbReference type="PROSITE" id="PS50112">
    <property type="entry name" value="PAS"/>
    <property type="match status" value="1"/>
</dbReference>
<gene>
    <name evidence="10" type="ordered locus">Rru_A0690</name>
</gene>
<keyword evidence="5 10" id="KW-0418">Kinase</keyword>
<keyword evidence="4" id="KW-0547">Nucleotide-binding</keyword>
<dbReference type="SMART" id="SM00091">
    <property type="entry name" value="PAS"/>
    <property type="match status" value="3"/>
</dbReference>
<evidence type="ECO:0000256" key="5">
    <source>
        <dbReference type="ARBA" id="ARBA00022777"/>
    </source>
</evidence>
<dbReference type="STRING" id="269796.Rru_A0690"/>
<dbReference type="PATRIC" id="fig|269796.9.peg.743"/>
<dbReference type="SMART" id="SM01204">
    <property type="entry name" value="FIST_C"/>
    <property type="match status" value="1"/>
</dbReference>
<dbReference type="EC" id="2.7.13.3" evidence="2"/>
<dbReference type="GO" id="GO:0000160">
    <property type="term" value="P:phosphorelay signal transduction system"/>
    <property type="evidence" value="ECO:0007669"/>
    <property type="project" value="UniProtKB-KW"/>
</dbReference>
<keyword evidence="3 10" id="KW-0808">Transferase</keyword>
<dbReference type="eggNOG" id="COG3287">
    <property type="taxonomic scope" value="Bacteria"/>
</dbReference>
<dbReference type="AlphaFoldDB" id="Q2RWK1"/>
<evidence type="ECO:0000256" key="4">
    <source>
        <dbReference type="ARBA" id="ARBA00022741"/>
    </source>
</evidence>
<evidence type="ECO:0000259" key="8">
    <source>
        <dbReference type="PROSITE" id="PS50109"/>
    </source>
</evidence>
<dbReference type="Pfam" id="PF08448">
    <property type="entry name" value="PAS_4"/>
    <property type="match status" value="1"/>
</dbReference>
<dbReference type="Pfam" id="PF12860">
    <property type="entry name" value="PAS_7"/>
    <property type="match status" value="1"/>
</dbReference>
<dbReference type="InterPro" id="IPR003594">
    <property type="entry name" value="HATPase_dom"/>
</dbReference>
<dbReference type="InterPro" id="IPR013702">
    <property type="entry name" value="FIST_domain_N"/>
</dbReference>
<evidence type="ECO:0000256" key="1">
    <source>
        <dbReference type="ARBA" id="ARBA00000085"/>
    </source>
</evidence>
<evidence type="ECO:0000256" key="2">
    <source>
        <dbReference type="ARBA" id="ARBA00012438"/>
    </source>
</evidence>
<dbReference type="InterPro" id="IPR019494">
    <property type="entry name" value="FIST_C"/>
</dbReference>
<dbReference type="Pfam" id="PF08495">
    <property type="entry name" value="FIST"/>
    <property type="match status" value="1"/>
</dbReference>
<proteinExistence type="predicted"/>
<comment type="catalytic activity">
    <reaction evidence="1">
        <text>ATP + protein L-histidine = ADP + protein N-phospho-L-histidine.</text>
        <dbReference type="EC" id="2.7.13.3"/>
    </reaction>
</comment>
<dbReference type="SMART" id="SM00387">
    <property type="entry name" value="HATPase_c"/>
    <property type="match status" value="1"/>
</dbReference>
<accession>Q2RWK1</accession>
<dbReference type="Gene3D" id="3.30.450.20">
    <property type="entry name" value="PAS domain"/>
    <property type="match status" value="3"/>
</dbReference>
<dbReference type="Gene3D" id="1.10.287.130">
    <property type="match status" value="1"/>
</dbReference>
<reference evidence="10 11" key="1">
    <citation type="journal article" date="2011" name="Stand. Genomic Sci.">
        <title>Complete genome sequence of Rhodospirillum rubrum type strain (S1).</title>
        <authorList>
            <person name="Munk A.C."/>
            <person name="Copeland A."/>
            <person name="Lucas S."/>
            <person name="Lapidus A."/>
            <person name="Del Rio T.G."/>
            <person name="Barry K."/>
            <person name="Detter J.C."/>
            <person name="Hammon N."/>
            <person name="Israni S."/>
            <person name="Pitluck S."/>
            <person name="Brettin T."/>
            <person name="Bruce D."/>
            <person name="Han C."/>
            <person name="Tapia R."/>
            <person name="Gilna P."/>
            <person name="Schmutz J."/>
            <person name="Larimer F."/>
            <person name="Land M."/>
            <person name="Kyrpides N.C."/>
            <person name="Mavromatis K."/>
            <person name="Richardson P."/>
            <person name="Rohde M."/>
            <person name="Goker M."/>
            <person name="Klenk H.P."/>
            <person name="Zhang Y."/>
            <person name="Roberts G.P."/>
            <person name="Reslewic S."/>
            <person name="Schwartz D.C."/>
        </authorList>
    </citation>
    <scope>NUCLEOTIDE SEQUENCE [LARGE SCALE GENOMIC DNA]</scope>
    <source>
        <strain evidence="11">ATCC 11170 / ATH 1.1.1 / DSM 467 / LMG 4362 / NCIMB 8255 / S1</strain>
    </source>
</reference>
<feature type="domain" description="PAS" evidence="9">
    <location>
        <begin position="641"/>
        <end position="685"/>
    </location>
</feature>